<dbReference type="Pfam" id="PF00092">
    <property type="entry name" value="VWA"/>
    <property type="match status" value="1"/>
</dbReference>
<keyword evidence="4" id="KW-1185">Reference proteome</keyword>
<feature type="domain" description="VWFA" evidence="2">
    <location>
        <begin position="38"/>
        <end position="230"/>
    </location>
</feature>
<dbReference type="SUPFAM" id="SSF53300">
    <property type="entry name" value="vWA-like"/>
    <property type="match status" value="1"/>
</dbReference>
<proteinExistence type="predicted"/>
<name>A0A2T2PA07_CORCC</name>
<dbReference type="OrthoDB" id="2142040at2759"/>
<dbReference type="EMBL" id="KZ678128">
    <property type="protein sequence ID" value="PSN74198.1"/>
    <property type="molecule type" value="Genomic_DNA"/>
</dbReference>
<feature type="region of interest" description="Disordered" evidence="1">
    <location>
        <begin position="1"/>
        <end position="25"/>
    </location>
</feature>
<evidence type="ECO:0000313" key="3">
    <source>
        <dbReference type="EMBL" id="PSN74198.1"/>
    </source>
</evidence>
<organism evidence="3 4">
    <name type="scientific">Corynespora cassiicola Philippines</name>
    <dbReference type="NCBI Taxonomy" id="1448308"/>
    <lineage>
        <taxon>Eukaryota</taxon>
        <taxon>Fungi</taxon>
        <taxon>Dikarya</taxon>
        <taxon>Ascomycota</taxon>
        <taxon>Pezizomycotina</taxon>
        <taxon>Dothideomycetes</taxon>
        <taxon>Pleosporomycetidae</taxon>
        <taxon>Pleosporales</taxon>
        <taxon>Corynesporascaceae</taxon>
        <taxon>Corynespora</taxon>
    </lineage>
</organism>
<dbReference type="PANTHER" id="PTHR34706:SF1">
    <property type="entry name" value="VWFA DOMAIN-CONTAINING PROTEIN"/>
    <property type="match status" value="1"/>
</dbReference>
<dbReference type="InterPro" id="IPR002035">
    <property type="entry name" value="VWF_A"/>
</dbReference>
<reference evidence="3 4" key="1">
    <citation type="journal article" date="2018" name="Front. Microbiol.">
        <title>Genome-Wide Analysis of Corynespora cassiicola Leaf Fall Disease Putative Effectors.</title>
        <authorList>
            <person name="Lopez D."/>
            <person name="Ribeiro S."/>
            <person name="Label P."/>
            <person name="Fumanal B."/>
            <person name="Venisse J.S."/>
            <person name="Kohler A."/>
            <person name="de Oliveira R.R."/>
            <person name="Labutti K."/>
            <person name="Lipzen A."/>
            <person name="Lail K."/>
            <person name="Bauer D."/>
            <person name="Ohm R.A."/>
            <person name="Barry K.W."/>
            <person name="Spatafora J."/>
            <person name="Grigoriev I.V."/>
            <person name="Martin F.M."/>
            <person name="Pujade-Renaud V."/>
        </authorList>
    </citation>
    <scope>NUCLEOTIDE SEQUENCE [LARGE SCALE GENOMIC DNA]</scope>
    <source>
        <strain evidence="3 4">Philippines</strain>
    </source>
</reference>
<protein>
    <recommendedName>
        <fullName evidence="2">VWFA domain-containing protein</fullName>
    </recommendedName>
</protein>
<dbReference type="SMART" id="SM00327">
    <property type="entry name" value="VWA"/>
    <property type="match status" value="1"/>
</dbReference>
<dbReference type="PROSITE" id="PS50234">
    <property type="entry name" value="VWFA"/>
    <property type="match status" value="1"/>
</dbReference>
<feature type="non-terminal residue" evidence="3">
    <location>
        <position position="1"/>
    </location>
</feature>
<evidence type="ECO:0000259" key="2">
    <source>
        <dbReference type="PROSITE" id="PS50234"/>
    </source>
</evidence>
<dbReference type="STRING" id="1448308.A0A2T2PA07"/>
<dbReference type="AlphaFoldDB" id="A0A2T2PA07"/>
<evidence type="ECO:0000256" key="1">
    <source>
        <dbReference type="SAM" id="MobiDB-lite"/>
    </source>
</evidence>
<gene>
    <name evidence="3" type="ORF">BS50DRAFT_481317</name>
</gene>
<sequence>PPAYAPQDPNPASEQINKVKNKPDADPDNRYAFLENFDTIFLIDDSGSMRGSRWREAYEAVRAISPICTKYDKDGIDIYFINEENVFQEVKDQNDVMEIFTQMEPHGGTLTGKRLSFILDPYMARYTEDPHGTKPVNIIVITDGEAQDDDQSAIVRVAEKLDKLKAPTHQVGIQFFQVGNDPRATSHLQTLDDNLKKKSTVDGNLRDIVDTVPWKRGGQALNADGILKAVLGSVNKRLDDDDLTPVRNSNSPLSTSRFNFLKFRKL</sequence>
<dbReference type="Gene3D" id="3.40.50.410">
    <property type="entry name" value="von Willebrand factor, type A domain"/>
    <property type="match status" value="1"/>
</dbReference>
<evidence type="ECO:0000313" key="4">
    <source>
        <dbReference type="Proteomes" id="UP000240883"/>
    </source>
</evidence>
<dbReference type="Proteomes" id="UP000240883">
    <property type="component" value="Unassembled WGS sequence"/>
</dbReference>
<accession>A0A2T2PA07</accession>
<dbReference type="PANTHER" id="PTHR34706">
    <property type="entry name" value="SLR1338 PROTEIN"/>
    <property type="match status" value="1"/>
</dbReference>
<dbReference type="InterPro" id="IPR036465">
    <property type="entry name" value="vWFA_dom_sf"/>
</dbReference>